<evidence type="ECO:0000313" key="2">
    <source>
        <dbReference type="EMBL" id="KAK9034937.1"/>
    </source>
</evidence>
<evidence type="ECO:0000313" key="3">
    <source>
        <dbReference type="Proteomes" id="UP001396334"/>
    </source>
</evidence>
<feature type="domain" description="RNase H type-1" evidence="1">
    <location>
        <begin position="150"/>
        <end position="229"/>
    </location>
</feature>
<dbReference type="PANTHER" id="PTHR47723:SF19">
    <property type="entry name" value="POLYNUCLEOTIDYL TRANSFERASE, RIBONUCLEASE H-LIKE SUPERFAMILY PROTEIN"/>
    <property type="match status" value="1"/>
</dbReference>
<dbReference type="Pfam" id="PF13456">
    <property type="entry name" value="RVT_3"/>
    <property type="match status" value="1"/>
</dbReference>
<dbReference type="SUPFAM" id="SSF53098">
    <property type="entry name" value="Ribonuclease H-like"/>
    <property type="match status" value="1"/>
</dbReference>
<dbReference type="InterPro" id="IPR053151">
    <property type="entry name" value="RNase_H-like"/>
</dbReference>
<sequence>MVSVHGNWDWERLEAVLPREKLELIAAVQPPRSDAVAKGVWTRLLPPARWESFFGLPFPEWLRLNLFDKSFFTADAEWGVRFAITCWLLWKRRCQLLFESGEGMMDDVLSRGGRLVEECSHASSVNTGAQAGRLHTSTWSKPRVGWVKLNVDASVSTIDRTAGVGGVFRDSQGKWLFGFTRFVGRCETLLAELWALHDGLLHAWELGYRCVEVESDCLDAVRIAMARRSNGVADALARKGRGSSMAPVNLFEVPDEVACMVESEREVPFDGRGSSLALTALDEREVPFDPGGFS</sequence>
<name>A0ABR2TC20_9ROSI</name>
<reference evidence="2 3" key="1">
    <citation type="journal article" date="2024" name="G3 (Bethesda)">
        <title>Genome assembly of Hibiscus sabdariffa L. provides insights into metabolisms of medicinal natural products.</title>
        <authorList>
            <person name="Kim T."/>
        </authorList>
    </citation>
    <scope>NUCLEOTIDE SEQUENCE [LARGE SCALE GENOMIC DNA]</scope>
    <source>
        <strain evidence="2">TK-2024</strain>
        <tissue evidence="2">Old leaves</tissue>
    </source>
</reference>
<keyword evidence="3" id="KW-1185">Reference proteome</keyword>
<dbReference type="Gene3D" id="3.30.420.10">
    <property type="entry name" value="Ribonuclease H-like superfamily/Ribonuclease H"/>
    <property type="match status" value="1"/>
</dbReference>
<accession>A0ABR2TC20</accession>
<dbReference type="InterPro" id="IPR036397">
    <property type="entry name" value="RNaseH_sf"/>
</dbReference>
<dbReference type="PANTHER" id="PTHR47723">
    <property type="entry name" value="OS05G0353850 PROTEIN"/>
    <property type="match status" value="1"/>
</dbReference>
<dbReference type="EMBL" id="JBBPBN010000006">
    <property type="protein sequence ID" value="KAK9034937.1"/>
    <property type="molecule type" value="Genomic_DNA"/>
</dbReference>
<dbReference type="InterPro" id="IPR044730">
    <property type="entry name" value="RNase_H-like_dom_plant"/>
</dbReference>
<organism evidence="2 3">
    <name type="scientific">Hibiscus sabdariffa</name>
    <name type="common">roselle</name>
    <dbReference type="NCBI Taxonomy" id="183260"/>
    <lineage>
        <taxon>Eukaryota</taxon>
        <taxon>Viridiplantae</taxon>
        <taxon>Streptophyta</taxon>
        <taxon>Embryophyta</taxon>
        <taxon>Tracheophyta</taxon>
        <taxon>Spermatophyta</taxon>
        <taxon>Magnoliopsida</taxon>
        <taxon>eudicotyledons</taxon>
        <taxon>Gunneridae</taxon>
        <taxon>Pentapetalae</taxon>
        <taxon>rosids</taxon>
        <taxon>malvids</taxon>
        <taxon>Malvales</taxon>
        <taxon>Malvaceae</taxon>
        <taxon>Malvoideae</taxon>
        <taxon>Hibiscus</taxon>
    </lineage>
</organism>
<dbReference type="Proteomes" id="UP001396334">
    <property type="component" value="Unassembled WGS sequence"/>
</dbReference>
<proteinExistence type="predicted"/>
<comment type="caution">
    <text evidence="2">The sequence shown here is derived from an EMBL/GenBank/DDBJ whole genome shotgun (WGS) entry which is preliminary data.</text>
</comment>
<gene>
    <name evidence="2" type="ORF">V6N11_076989</name>
</gene>
<evidence type="ECO:0000259" key="1">
    <source>
        <dbReference type="Pfam" id="PF13456"/>
    </source>
</evidence>
<dbReference type="InterPro" id="IPR012337">
    <property type="entry name" value="RNaseH-like_sf"/>
</dbReference>
<protein>
    <recommendedName>
        <fullName evidence="1">RNase H type-1 domain-containing protein</fullName>
    </recommendedName>
</protein>
<dbReference type="InterPro" id="IPR002156">
    <property type="entry name" value="RNaseH_domain"/>
</dbReference>
<dbReference type="CDD" id="cd06222">
    <property type="entry name" value="RNase_H_like"/>
    <property type="match status" value="1"/>
</dbReference>